<evidence type="ECO:0000313" key="2">
    <source>
        <dbReference type="Proteomes" id="UP000231960"/>
    </source>
</evidence>
<dbReference type="Proteomes" id="UP000231960">
    <property type="component" value="Unassembled WGS sequence"/>
</dbReference>
<name>A0A2M9R2R6_9FLAO</name>
<organism evidence="1 2">
    <name type="scientific">Avrilella dinanensis</name>
    <dbReference type="NCBI Taxonomy" id="2008672"/>
    <lineage>
        <taxon>Bacteria</taxon>
        <taxon>Pseudomonadati</taxon>
        <taxon>Bacteroidota</taxon>
        <taxon>Flavobacteriia</taxon>
        <taxon>Flavobacteriales</taxon>
        <taxon>Flavobacteriaceae</taxon>
        <taxon>Avrilella</taxon>
    </lineage>
</organism>
<gene>
    <name evidence="1" type="ORF">CDL10_00495</name>
</gene>
<dbReference type="AlphaFoldDB" id="A0A2M9R2R6"/>
<proteinExistence type="predicted"/>
<comment type="caution">
    <text evidence="1">The sequence shown here is derived from an EMBL/GenBank/DDBJ whole genome shotgun (WGS) entry which is preliminary data.</text>
</comment>
<dbReference type="EMBL" id="NIPO01000001">
    <property type="protein sequence ID" value="PJR03142.1"/>
    <property type="molecule type" value="Genomic_DNA"/>
</dbReference>
<reference evidence="1 2" key="1">
    <citation type="submission" date="2017-06" db="EMBL/GenBank/DDBJ databases">
        <title>Description of Avrilella dinanensis gen. nov. sp. nov.</title>
        <authorList>
            <person name="Leyer C."/>
            <person name="Sassi M."/>
            <person name="Minet J."/>
            <person name="Kayal S."/>
            <person name="Cattoir V."/>
        </authorList>
    </citation>
    <scope>NUCLEOTIDE SEQUENCE [LARGE SCALE GENOMIC DNA]</scope>
    <source>
        <strain evidence="1 2">UR159</strain>
    </source>
</reference>
<evidence type="ECO:0000313" key="1">
    <source>
        <dbReference type="EMBL" id="PJR03142.1"/>
    </source>
</evidence>
<accession>A0A2M9R2R6</accession>
<protein>
    <submittedName>
        <fullName evidence="1">Uncharacterized protein</fullName>
    </submittedName>
</protein>
<keyword evidence="2" id="KW-1185">Reference proteome</keyword>
<sequence>MLLIFKHIKMPKIIIDLTEEEYQMIKKTINHNGKTDLDNETFSGTEIKIEMTPFGNYLTVKGYEECKIEFVGVEFRE</sequence>